<comment type="caution">
    <text evidence="1">The sequence shown here is derived from an EMBL/GenBank/DDBJ whole genome shotgun (WGS) entry which is preliminary data.</text>
</comment>
<evidence type="ECO:0000313" key="1">
    <source>
        <dbReference type="EMBL" id="MEE4024440.1"/>
    </source>
</evidence>
<gene>
    <name evidence="1" type="ORF">V1Y59_15245</name>
</gene>
<evidence type="ECO:0008006" key="3">
    <source>
        <dbReference type="Google" id="ProtNLM"/>
    </source>
</evidence>
<dbReference type="RefSeq" id="WP_330505810.1">
    <property type="nucleotide sequence ID" value="NZ_JAZDUE010000012.1"/>
</dbReference>
<protein>
    <recommendedName>
        <fullName evidence="3">T6SS immunity protein Tdi1 C-terminal domain-containing protein</fullName>
    </recommendedName>
</protein>
<keyword evidence="2" id="KW-1185">Reference proteome</keyword>
<reference evidence="1 2" key="1">
    <citation type="submission" date="2024-01" db="EMBL/GenBank/DDBJ databases">
        <title>Draft genome sequence of Gordonia sp. PKS22-38.</title>
        <authorList>
            <person name="Suphannarot A."/>
            <person name="Mingma R."/>
        </authorList>
    </citation>
    <scope>NUCLEOTIDE SEQUENCE [LARGE SCALE GENOMIC DNA]</scope>
    <source>
        <strain evidence="1 2">PKS22-38</strain>
    </source>
</reference>
<proteinExistence type="predicted"/>
<evidence type="ECO:0000313" key="2">
    <source>
        <dbReference type="Proteomes" id="UP001335729"/>
    </source>
</evidence>
<name>A0ABU7MVU4_9ACTN</name>
<accession>A0ABU7MVU4</accession>
<dbReference type="Proteomes" id="UP001335729">
    <property type="component" value="Unassembled WGS sequence"/>
</dbReference>
<sequence>MEWTFERLSRSLWQPSLVGSYFADRGLCGVSGNSGLLRFHDSDSGLIAQRFVDGAFGGRGVRADVFAFDWRARQFAISTCFDADGNYTGGGQPGMIVALDPFDMVTEPWGLTIDKFESALTLSAVQDQLNPELFQSWRDSHQVEPLTLTTCAGVGMPGFYGGILEVENLELNNIEVYLSFIEQLWTRAVEQQPGEPAPKLNL</sequence>
<organism evidence="1 2">
    <name type="scientific">Gordonia prachuapensis</name>
    <dbReference type="NCBI Taxonomy" id="3115651"/>
    <lineage>
        <taxon>Bacteria</taxon>
        <taxon>Bacillati</taxon>
        <taxon>Actinomycetota</taxon>
        <taxon>Actinomycetes</taxon>
        <taxon>Mycobacteriales</taxon>
        <taxon>Gordoniaceae</taxon>
        <taxon>Gordonia</taxon>
    </lineage>
</organism>
<dbReference type="EMBL" id="JAZDUE010000012">
    <property type="protein sequence ID" value="MEE4024440.1"/>
    <property type="molecule type" value="Genomic_DNA"/>
</dbReference>